<reference evidence="1 2" key="1">
    <citation type="submission" date="2017-03" db="EMBL/GenBank/DDBJ databases">
        <authorList>
            <person name="Afonso C.L."/>
            <person name="Miller P.J."/>
            <person name="Scott M.A."/>
            <person name="Spackman E."/>
            <person name="Goraichik I."/>
            <person name="Dimitrov K.M."/>
            <person name="Suarez D.L."/>
            <person name="Swayne D.E."/>
        </authorList>
    </citation>
    <scope>NUCLEOTIDE SEQUENCE [LARGE SCALE GENOMIC DNA]</scope>
    <source>
        <strain evidence="1 2">CECT 8287</strain>
    </source>
</reference>
<name>A0A1Y5SV95_9RHOB</name>
<accession>A0A1Y5SV95</accession>
<proteinExistence type="predicted"/>
<evidence type="ECO:0000313" key="2">
    <source>
        <dbReference type="Proteomes" id="UP000193827"/>
    </source>
</evidence>
<organism evidence="1 2">
    <name type="scientific">Roseovarius litorisediminis</name>
    <dbReference type="NCBI Taxonomy" id="1312363"/>
    <lineage>
        <taxon>Bacteria</taxon>
        <taxon>Pseudomonadati</taxon>
        <taxon>Pseudomonadota</taxon>
        <taxon>Alphaproteobacteria</taxon>
        <taxon>Rhodobacterales</taxon>
        <taxon>Roseobacteraceae</taxon>
        <taxon>Roseovarius</taxon>
    </lineage>
</organism>
<keyword evidence="2" id="KW-1185">Reference proteome</keyword>
<gene>
    <name evidence="1" type="ORF">PEL8287_02522</name>
</gene>
<protein>
    <submittedName>
        <fullName evidence="1">Uncharacterized protein</fullName>
    </submittedName>
</protein>
<dbReference type="AlphaFoldDB" id="A0A1Y5SV95"/>
<dbReference type="EMBL" id="FWFL01000006">
    <property type="protein sequence ID" value="SLN48618.1"/>
    <property type="molecule type" value="Genomic_DNA"/>
</dbReference>
<evidence type="ECO:0000313" key="1">
    <source>
        <dbReference type="EMBL" id="SLN48618.1"/>
    </source>
</evidence>
<dbReference type="RefSeq" id="WP_085892751.1">
    <property type="nucleotide sequence ID" value="NZ_FWFL01000006.1"/>
</dbReference>
<dbReference type="Proteomes" id="UP000193827">
    <property type="component" value="Unassembled WGS sequence"/>
</dbReference>
<sequence length="121" mass="14019">MTLLDIPVAKTTNTFPVCGDTIFVWHQEDGLLREALVNVVTEREDYLAVEIQHWLEYPDPKLPRSHLASVKGLSKPHPDDMRDFLGARRRYYNLPMNECYLAELDIARRSPTINSDFEYAP</sequence>